<dbReference type="GO" id="GO:0005739">
    <property type="term" value="C:mitochondrion"/>
    <property type="evidence" value="ECO:0007669"/>
    <property type="project" value="TreeGrafter"/>
</dbReference>
<evidence type="ECO:0000313" key="1">
    <source>
        <dbReference type="EMBL" id="RFU29473.1"/>
    </source>
</evidence>
<name>A0A3E2H8M2_SCYLI</name>
<keyword evidence="2" id="KW-1185">Reference proteome</keyword>
<protein>
    <submittedName>
        <fullName evidence="1">Uncharacterized protein</fullName>
    </submittedName>
</protein>
<feature type="non-terminal residue" evidence="1">
    <location>
        <position position="1"/>
    </location>
</feature>
<dbReference type="OrthoDB" id="3435755at2759"/>
<proteinExistence type="predicted"/>
<sequence>MPKHFQNYGDDDLENFQRPKLAENFDSMSDNEKEIEMDLYIRRQAHYFYLRYTSRLNKPHFHAMGKFNLVLRNQLYDTASRPWEGDNTSLQAELIRIMGRWSEITSPENILPPIQYSPAEVEECLGRDAKQKNEDEQM</sequence>
<dbReference type="STRING" id="5539.A0A3E2H8M2"/>
<accession>A0A3E2H8M2</accession>
<dbReference type="Proteomes" id="UP000258309">
    <property type="component" value="Unassembled WGS sequence"/>
</dbReference>
<dbReference type="PANTHER" id="PTHR36091">
    <property type="entry name" value="ALTERED INHERITANCE OF MITOCHONDRIA PROTEIN 9, MITOCHONDRIAL"/>
    <property type="match status" value="1"/>
</dbReference>
<reference evidence="1 2" key="1">
    <citation type="submission" date="2018-05" db="EMBL/GenBank/DDBJ databases">
        <title>Draft genome sequence of Scytalidium lignicola DSM 105466, a ubiquitous saprotrophic fungus.</title>
        <authorList>
            <person name="Buettner E."/>
            <person name="Gebauer A.M."/>
            <person name="Hofrichter M."/>
            <person name="Liers C."/>
            <person name="Kellner H."/>
        </authorList>
    </citation>
    <scope>NUCLEOTIDE SEQUENCE [LARGE SCALE GENOMIC DNA]</scope>
    <source>
        <strain evidence="1 2">DSM 105466</strain>
    </source>
</reference>
<dbReference type="EMBL" id="NCSJ02000127">
    <property type="protein sequence ID" value="RFU29473.1"/>
    <property type="molecule type" value="Genomic_DNA"/>
</dbReference>
<dbReference type="InterPro" id="IPR051035">
    <property type="entry name" value="Mito_inheritance_9"/>
</dbReference>
<dbReference type="AlphaFoldDB" id="A0A3E2H8M2"/>
<dbReference type="PANTHER" id="PTHR36091:SF2">
    <property type="entry name" value="AMINOGLYCOSIDE PHOSPHOTRANSFERASE DOMAIN-CONTAINING PROTEIN"/>
    <property type="match status" value="1"/>
</dbReference>
<gene>
    <name evidence="1" type="ORF">B7463_g6871</name>
</gene>
<feature type="non-terminal residue" evidence="1">
    <location>
        <position position="138"/>
    </location>
</feature>
<evidence type="ECO:0000313" key="2">
    <source>
        <dbReference type="Proteomes" id="UP000258309"/>
    </source>
</evidence>
<organism evidence="1 2">
    <name type="scientific">Scytalidium lignicola</name>
    <name type="common">Hyphomycete</name>
    <dbReference type="NCBI Taxonomy" id="5539"/>
    <lineage>
        <taxon>Eukaryota</taxon>
        <taxon>Fungi</taxon>
        <taxon>Dikarya</taxon>
        <taxon>Ascomycota</taxon>
        <taxon>Pezizomycotina</taxon>
        <taxon>Leotiomycetes</taxon>
        <taxon>Leotiomycetes incertae sedis</taxon>
        <taxon>Scytalidium</taxon>
    </lineage>
</organism>
<comment type="caution">
    <text evidence="1">The sequence shown here is derived from an EMBL/GenBank/DDBJ whole genome shotgun (WGS) entry which is preliminary data.</text>
</comment>